<dbReference type="SMART" id="SM00317">
    <property type="entry name" value="SET"/>
    <property type="match status" value="1"/>
</dbReference>
<dbReference type="PANTHER" id="PTHR47643">
    <property type="entry name" value="TPR DOMAIN PROTEIN (AFU_ORTHOLOGUE AFUA_5G12710)"/>
    <property type="match status" value="1"/>
</dbReference>
<dbReference type="PANTHER" id="PTHR47643:SF2">
    <property type="entry name" value="TPR DOMAIN PROTEIN (AFU_ORTHOLOGUE AFUA_5G12710)"/>
    <property type="match status" value="1"/>
</dbReference>
<dbReference type="EMBL" id="JAAALK010000079">
    <property type="protein sequence ID" value="KAG8097009.1"/>
    <property type="molecule type" value="Genomic_DNA"/>
</dbReference>
<dbReference type="OrthoDB" id="1028014at2759"/>
<dbReference type="InterPro" id="IPR053209">
    <property type="entry name" value="Gramillin-biosynth_MTr"/>
</dbReference>
<proteinExistence type="predicted"/>
<gene>
    <name evidence="2" type="ORF">GUJ93_ZPchr0013g35282</name>
</gene>
<dbReference type="Proteomes" id="UP000729402">
    <property type="component" value="Unassembled WGS sequence"/>
</dbReference>
<comment type="caution">
    <text evidence="2">The sequence shown here is derived from an EMBL/GenBank/DDBJ whole genome shotgun (WGS) entry which is preliminary data.</text>
</comment>
<dbReference type="PROSITE" id="PS50280">
    <property type="entry name" value="SET"/>
    <property type="match status" value="1"/>
</dbReference>
<organism evidence="2 3">
    <name type="scientific">Zizania palustris</name>
    <name type="common">Northern wild rice</name>
    <dbReference type="NCBI Taxonomy" id="103762"/>
    <lineage>
        <taxon>Eukaryota</taxon>
        <taxon>Viridiplantae</taxon>
        <taxon>Streptophyta</taxon>
        <taxon>Embryophyta</taxon>
        <taxon>Tracheophyta</taxon>
        <taxon>Spermatophyta</taxon>
        <taxon>Magnoliopsida</taxon>
        <taxon>Liliopsida</taxon>
        <taxon>Poales</taxon>
        <taxon>Poaceae</taxon>
        <taxon>BOP clade</taxon>
        <taxon>Oryzoideae</taxon>
        <taxon>Oryzeae</taxon>
        <taxon>Zizaniinae</taxon>
        <taxon>Zizania</taxon>
    </lineage>
</organism>
<sequence>MATAALDDESLQQLRSRATQLLLKEDWKEYIVVCSLIIATCRDRRVLCSALAHRADARARLGEVPGALADCDAALAADPAHPGALLSKGALLRGLGRYAHAAECFRAALAVSGTDEVRELIEQCRRLEAQGRSGVVDLSEWVLAGFSGKCPGLAEHVGPVEVRRSAHSGRGVFAVKNIESGSTLVISKAVAIGRGVLPDAADSGEKMVVWKDLVDKVLDAAEKCPRTASLIYTLSTGEEPEDDLTVPDTAQFKQEPDDLDDAMTTVTTGSAPKVTLDVDKILKVLDVNCLTEDAAPSANLLGSNGVVNCGVGLWILPAFINHSCHPNARRSHVGDHAIVHASRDIKAGEEITFAYFDVLMPVGKRREAARAWGFECKCDRCRFEADDAILRQELAWLENELFNGGGDMAALVVRLEEKMRRSMVKERRKAFLRASFWSAYSALFDSDKLVRKWGRRLPGEAAVAESVAGAVGGNESVLRAMLRGSNNGNGCGNRLEVEDKVVRIGRATYGKVVKRQAMRALFRLTLDADSNKSL</sequence>
<dbReference type="AlphaFoldDB" id="A0A8J5WXV3"/>
<evidence type="ECO:0000313" key="2">
    <source>
        <dbReference type="EMBL" id="KAG8097009.1"/>
    </source>
</evidence>
<name>A0A8J5WXV3_ZIZPA</name>
<dbReference type="InterPro" id="IPR001214">
    <property type="entry name" value="SET_dom"/>
</dbReference>
<feature type="domain" description="SET" evidence="1">
    <location>
        <begin position="158"/>
        <end position="356"/>
    </location>
</feature>
<accession>A0A8J5WXV3</accession>
<dbReference type="SMART" id="SM00028">
    <property type="entry name" value="TPR"/>
    <property type="match status" value="2"/>
</dbReference>
<keyword evidence="3" id="KW-1185">Reference proteome</keyword>
<reference evidence="2" key="2">
    <citation type="submission" date="2021-02" db="EMBL/GenBank/DDBJ databases">
        <authorList>
            <person name="Kimball J.A."/>
            <person name="Haas M.W."/>
            <person name="Macchietto M."/>
            <person name="Kono T."/>
            <person name="Duquette J."/>
            <person name="Shao M."/>
        </authorList>
    </citation>
    <scope>NUCLEOTIDE SEQUENCE</scope>
    <source>
        <tissue evidence="2">Fresh leaf tissue</tissue>
    </source>
</reference>
<reference evidence="2" key="1">
    <citation type="journal article" date="2021" name="bioRxiv">
        <title>Whole Genome Assembly and Annotation of Northern Wild Rice, Zizania palustris L., Supports a Whole Genome Duplication in the Zizania Genus.</title>
        <authorList>
            <person name="Haas M."/>
            <person name="Kono T."/>
            <person name="Macchietto M."/>
            <person name="Millas R."/>
            <person name="McGilp L."/>
            <person name="Shao M."/>
            <person name="Duquette J."/>
            <person name="Hirsch C.N."/>
            <person name="Kimball J."/>
        </authorList>
    </citation>
    <scope>NUCLEOTIDE SEQUENCE</scope>
    <source>
        <tissue evidence="2">Fresh leaf tissue</tissue>
    </source>
</reference>
<protein>
    <recommendedName>
        <fullName evidence="1">SET domain-containing protein</fullName>
    </recommendedName>
</protein>
<dbReference type="InterPro" id="IPR019734">
    <property type="entry name" value="TPR_rpt"/>
</dbReference>
<dbReference type="Pfam" id="PF00856">
    <property type="entry name" value="SET"/>
    <property type="match status" value="1"/>
</dbReference>
<evidence type="ECO:0000313" key="3">
    <source>
        <dbReference type="Proteomes" id="UP000729402"/>
    </source>
</evidence>
<dbReference type="CDD" id="cd20071">
    <property type="entry name" value="SET_SMYD"/>
    <property type="match status" value="1"/>
</dbReference>
<evidence type="ECO:0000259" key="1">
    <source>
        <dbReference type="PROSITE" id="PS50280"/>
    </source>
</evidence>